<dbReference type="InterPro" id="IPR014710">
    <property type="entry name" value="RmlC-like_jellyroll"/>
</dbReference>
<dbReference type="PANTHER" id="PTHR23418:SF10">
    <property type="entry name" value="INACTIVE ACIREDUCTONE DIOXYGENASE 1-RELATED"/>
    <property type="match status" value="1"/>
</dbReference>
<dbReference type="InterPro" id="IPR004313">
    <property type="entry name" value="ARD"/>
</dbReference>
<dbReference type="CDD" id="cd02232">
    <property type="entry name" value="cupin_ARD"/>
    <property type="match status" value="1"/>
</dbReference>
<protein>
    <submittedName>
        <fullName evidence="2">Uncharacterized protein</fullName>
    </submittedName>
</protein>
<dbReference type="Pfam" id="PF03079">
    <property type="entry name" value="ARD"/>
    <property type="match status" value="1"/>
</dbReference>
<accession>A0A915PLQ4</accession>
<keyword evidence="1" id="KW-1185">Reference proteome</keyword>
<dbReference type="PANTHER" id="PTHR23418">
    <property type="entry name" value="ACIREDUCTONE DIOXYGENASE"/>
    <property type="match status" value="1"/>
</dbReference>
<dbReference type="AlphaFoldDB" id="A0A915PLQ4"/>
<dbReference type="Proteomes" id="UP000887581">
    <property type="component" value="Unplaced"/>
</dbReference>
<dbReference type="GO" id="GO:0010309">
    <property type="term" value="F:acireductone dioxygenase [iron(II)-requiring] activity"/>
    <property type="evidence" value="ECO:0007669"/>
    <property type="project" value="InterPro"/>
</dbReference>
<dbReference type="Gene3D" id="2.60.120.10">
    <property type="entry name" value="Jelly Rolls"/>
    <property type="match status" value="1"/>
</dbReference>
<proteinExistence type="predicted"/>
<dbReference type="WBParaSite" id="sdigi.contig141.g5142.t1">
    <property type="protein sequence ID" value="sdigi.contig141.g5142.t1"/>
    <property type="gene ID" value="sdigi.contig141.g5142"/>
</dbReference>
<evidence type="ECO:0000313" key="2">
    <source>
        <dbReference type="WBParaSite" id="sdigi.contig141.g5142.t1"/>
    </source>
</evidence>
<sequence length="159" mass="18607">MKIWQMEQYPCGDRRLPHHMFPPKIYTTDQLTSLTGIITYKVDIDDINAMKKRISRVKAERKVISSDILTLHGKIADFEQKLAQFYEPVTKDVDSIFFVLEGSAYYDVEVEEDSWIRINVERGDLIIIPRGRSYRFTVTPQNAVTIQRFYQAKNKTQQG</sequence>
<reference evidence="2" key="1">
    <citation type="submission" date="2022-11" db="UniProtKB">
        <authorList>
            <consortium name="WormBaseParasite"/>
        </authorList>
    </citation>
    <scope>IDENTIFICATION</scope>
</reference>
<evidence type="ECO:0000313" key="1">
    <source>
        <dbReference type="Proteomes" id="UP000887581"/>
    </source>
</evidence>
<dbReference type="InterPro" id="IPR011051">
    <property type="entry name" value="RmlC_Cupin_sf"/>
</dbReference>
<name>A0A915PLQ4_9BILA</name>
<dbReference type="SUPFAM" id="SSF51182">
    <property type="entry name" value="RmlC-like cupins"/>
    <property type="match status" value="1"/>
</dbReference>
<organism evidence="1 2">
    <name type="scientific">Setaria digitata</name>
    <dbReference type="NCBI Taxonomy" id="48799"/>
    <lineage>
        <taxon>Eukaryota</taxon>
        <taxon>Metazoa</taxon>
        <taxon>Ecdysozoa</taxon>
        <taxon>Nematoda</taxon>
        <taxon>Chromadorea</taxon>
        <taxon>Rhabditida</taxon>
        <taxon>Spirurina</taxon>
        <taxon>Spiruromorpha</taxon>
        <taxon>Filarioidea</taxon>
        <taxon>Setariidae</taxon>
        <taxon>Setaria</taxon>
    </lineage>
</organism>
<dbReference type="GO" id="GO:0006555">
    <property type="term" value="P:methionine metabolic process"/>
    <property type="evidence" value="ECO:0007669"/>
    <property type="project" value="TreeGrafter"/>
</dbReference>